<dbReference type="Pfam" id="PF03551">
    <property type="entry name" value="PadR"/>
    <property type="match status" value="1"/>
</dbReference>
<reference evidence="2 3" key="1">
    <citation type="journal article" date="2020" name="Microorganisms">
        <title>Polyphasic Characterisation of Cedecea colo sp. nov., a New Enteric Bacterium Isolated from the Koala Hindgut.</title>
        <authorList>
            <person name="Boath J.M."/>
            <person name="Dakhal S."/>
            <person name="Van T.T.H."/>
            <person name="Moore R.J."/>
            <person name="Dekiwadia C."/>
            <person name="Macreadie I.G."/>
        </authorList>
    </citation>
    <scope>NUCLEOTIDE SEQUENCE [LARGE SCALE GENOMIC DNA]</scope>
    <source>
        <strain evidence="2 3">ZA</strain>
    </source>
</reference>
<dbReference type="EMBL" id="SOYS01000006">
    <property type="protein sequence ID" value="NIY48713.1"/>
    <property type="molecule type" value="Genomic_DNA"/>
</dbReference>
<dbReference type="Gene3D" id="3.30.310.50">
    <property type="entry name" value="Alpha-D-phosphohexomutase, C-terminal domain"/>
    <property type="match status" value="1"/>
</dbReference>
<dbReference type="InterPro" id="IPR005149">
    <property type="entry name" value="Tscrpt_reg_PadR_N"/>
</dbReference>
<dbReference type="PANTHER" id="PTHR43252">
    <property type="entry name" value="TRANSCRIPTIONAL REGULATOR YQJI"/>
    <property type="match status" value="1"/>
</dbReference>
<organism evidence="2 3">
    <name type="scientific">Cedecea colo</name>
    <dbReference type="NCBI Taxonomy" id="2552946"/>
    <lineage>
        <taxon>Bacteria</taxon>
        <taxon>Pseudomonadati</taxon>
        <taxon>Pseudomonadota</taxon>
        <taxon>Gammaproteobacteria</taxon>
        <taxon>Enterobacterales</taxon>
        <taxon>Enterobacteriaceae</taxon>
        <taxon>Cedecea</taxon>
    </lineage>
</organism>
<proteinExistence type="predicted"/>
<gene>
    <name evidence="2" type="ORF">E2L00_14660</name>
</gene>
<dbReference type="InterPro" id="IPR036388">
    <property type="entry name" value="WH-like_DNA-bd_sf"/>
</dbReference>
<accession>A0ABX0VPJ2</accession>
<protein>
    <submittedName>
        <fullName evidence="2">DUF2218 domain-containing protein</fullName>
    </submittedName>
</protein>
<evidence type="ECO:0000313" key="3">
    <source>
        <dbReference type="Proteomes" id="UP000697927"/>
    </source>
</evidence>
<dbReference type="InterPro" id="IPR014543">
    <property type="entry name" value="UCP028291"/>
</dbReference>
<dbReference type="SUPFAM" id="SSF46785">
    <property type="entry name" value="Winged helix' DNA-binding domain"/>
    <property type="match status" value="1"/>
</dbReference>
<name>A0ABX0VPJ2_9ENTR</name>
<evidence type="ECO:0000259" key="1">
    <source>
        <dbReference type="Pfam" id="PF03551"/>
    </source>
</evidence>
<sequence length="286" mass="32393">MEDKQLTKDSKESVSTFEVDRLNEAQVTNKAGRRGRVFDYGELRLLLLMMLAKQPSHGYELIHEIKAHFEGLYKPSPGVIYPALTWLYDRSYTRIELEKGGRKCYSITEEGEAFLTANQAIVDKLMSRKPSKNKGKSPELLVEAMSHLKNSLSLRIKREPVGDETIAHMAAIIHSAADQLEALLTQLPAPENALQSVARITTPNAARFLRRLCTHFKHRTAVIADETSGQFRLSIGEVKIRLEDDALVVTVTADAREKLSELEQIIERHLEEAAVRETLRFDWLKS</sequence>
<dbReference type="Gene3D" id="1.10.10.10">
    <property type="entry name" value="Winged helix-like DNA-binding domain superfamily/Winged helix DNA-binding domain"/>
    <property type="match status" value="1"/>
</dbReference>
<keyword evidence="3" id="KW-1185">Reference proteome</keyword>
<dbReference type="Pfam" id="PF09981">
    <property type="entry name" value="DUF2218"/>
    <property type="match status" value="1"/>
</dbReference>
<evidence type="ECO:0000313" key="2">
    <source>
        <dbReference type="EMBL" id="NIY48713.1"/>
    </source>
</evidence>
<dbReference type="PANTHER" id="PTHR43252:SF7">
    <property type="entry name" value="TRANSCRIPTIONAL REGULATOR YQJI"/>
    <property type="match status" value="1"/>
</dbReference>
<comment type="caution">
    <text evidence="2">The sequence shown here is derived from an EMBL/GenBank/DDBJ whole genome shotgun (WGS) entry which is preliminary data.</text>
</comment>
<feature type="domain" description="Transcription regulator PadR N-terminal" evidence="1">
    <location>
        <begin position="47"/>
        <end position="116"/>
    </location>
</feature>
<dbReference type="InterPro" id="IPR036390">
    <property type="entry name" value="WH_DNA-bd_sf"/>
</dbReference>
<dbReference type="Proteomes" id="UP000697927">
    <property type="component" value="Unassembled WGS sequence"/>
</dbReference>